<evidence type="ECO:0000313" key="5">
    <source>
        <dbReference type="EMBL" id="EDV22179.1"/>
    </source>
</evidence>
<sequence>CYTGNGSFYIGSQSESEDGLACQDWLDQHPHSHSFIPTSYRRYRYNLDYNRCRNPDLINRNRPWCLTTNSSIQWQYCDIPRCSMPSQEILTDILANKSKYDGLQICNTL</sequence>
<dbReference type="Gene3D" id="2.40.20.10">
    <property type="entry name" value="Plasminogen Kringle 4"/>
    <property type="match status" value="1"/>
</dbReference>
<dbReference type="RefSeq" id="XP_002115334.1">
    <property type="nucleotide sequence ID" value="XM_002115298.1"/>
</dbReference>
<dbReference type="AlphaFoldDB" id="B3S501"/>
<keyword evidence="2" id="KW-1015">Disulfide bond</keyword>
<evidence type="ECO:0000259" key="4">
    <source>
        <dbReference type="PROSITE" id="PS50070"/>
    </source>
</evidence>
<keyword evidence="1 3" id="KW-0420">Kringle</keyword>
<dbReference type="GeneID" id="6756547"/>
<dbReference type="InterPro" id="IPR000001">
    <property type="entry name" value="Kringle"/>
</dbReference>
<proteinExistence type="predicted"/>
<dbReference type="PANTHER" id="PTHR24261:SF7">
    <property type="entry name" value="KRINGLE DOMAIN-CONTAINING PROTEIN"/>
    <property type="match status" value="1"/>
</dbReference>
<organism evidence="5 6">
    <name type="scientific">Trichoplax adhaerens</name>
    <name type="common">Trichoplax reptans</name>
    <dbReference type="NCBI Taxonomy" id="10228"/>
    <lineage>
        <taxon>Eukaryota</taxon>
        <taxon>Metazoa</taxon>
        <taxon>Placozoa</taxon>
        <taxon>Uniplacotomia</taxon>
        <taxon>Trichoplacea</taxon>
        <taxon>Trichoplacidae</taxon>
        <taxon>Trichoplax</taxon>
    </lineage>
</organism>
<reference evidence="5 6" key="1">
    <citation type="journal article" date="2008" name="Nature">
        <title>The Trichoplax genome and the nature of placozoans.</title>
        <authorList>
            <person name="Srivastava M."/>
            <person name="Begovic E."/>
            <person name="Chapman J."/>
            <person name="Putnam N.H."/>
            <person name="Hellsten U."/>
            <person name="Kawashima T."/>
            <person name="Kuo A."/>
            <person name="Mitros T."/>
            <person name="Salamov A."/>
            <person name="Carpenter M.L."/>
            <person name="Signorovitch A.Y."/>
            <person name="Moreno M.A."/>
            <person name="Kamm K."/>
            <person name="Grimwood J."/>
            <person name="Schmutz J."/>
            <person name="Shapiro H."/>
            <person name="Grigoriev I.V."/>
            <person name="Buss L.W."/>
            <person name="Schierwater B."/>
            <person name="Dellaporta S.L."/>
            <person name="Rokhsar D.S."/>
        </authorList>
    </citation>
    <scope>NUCLEOTIDE SEQUENCE [LARGE SCALE GENOMIC DNA]</scope>
    <source>
        <strain evidence="5 6">Grell-BS-1999</strain>
    </source>
</reference>
<protein>
    <recommendedName>
        <fullName evidence="4">Kringle domain-containing protein</fullName>
    </recommendedName>
</protein>
<dbReference type="InterPro" id="IPR050759">
    <property type="entry name" value="Serine_protease_kringle"/>
</dbReference>
<dbReference type="Pfam" id="PF00051">
    <property type="entry name" value="Kringle"/>
    <property type="match status" value="1"/>
</dbReference>
<dbReference type="InParanoid" id="B3S501"/>
<dbReference type="CDD" id="cd00108">
    <property type="entry name" value="KR"/>
    <property type="match status" value="1"/>
</dbReference>
<evidence type="ECO:0000256" key="1">
    <source>
        <dbReference type="ARBA" id="ARBA00022572"/>
    </source>
</evidence>
<dbReference type="InterPro" id="IPR013806">
    <property type="entry name" value="Kringle-like"/>
</dbReference>
<feature type="domain" description="Kringle" evidence="4">
    <location>
        <begin position="1"/>
        <end position="82"/>
    </location>
</feature>
<dbReference type="EMBL" id="DS985250">
    <property type="protein sequence ID" value="EDV22179.1"/>
    <property type="molecule type" value="Genomic_DNA"/>
</dbReference>
<dbReference type="PROSITE" id="PS50070">
    <property type="entry name" value="KRINGLE_2"/>
    <property type="match status" value="1"/>
</dbReference>
<evidence type="ECO:0000256" key="3">
    <source>
        <dbReference type="PROSITE-ProRule" id="PRU00121"/>
    </source>
</evidence>
<evidence type="ECO:0000256" key="2">
    <source>
        <dbReference type="ARBA" id="ARBA00023157"/>
    </source>
</evidence>
<dbReference type="CTD" id="6756547"/>
<dbReference type="Proteomes" id="UP000009022">
    <property type="component" value="Unassembled WGS sequence"/>
</dbReference>
<dbReference type="PhylomeDB" id="B3S501"/>
<accession>B3S501</accession>
<dbReference type="SUPFAM" id="SSF57440">
    <property type="entry name" value="Kringle-like"/>
    <property type="match status" value="1"/>
</dbReference>
<dbReference type="InterPro" id="IPR038178">
    <property type="entry name" value="Kringle_sf"/>
</dbReference>
<name>B3S501_TRIAD</name>
<dbReference type="OrthoDB" id="291007at2759"/>
<dbReference type="SMART" id="SM00130">
    <property type="entry name" value="KR"/>
    <property type="match status" value="1"/>
</dbReference>
<feature type="non-terminal residue" evidence="5">
    <location>
        <position position="1"/>
    </location>
</feature>
<evidence type="ECO:0000313" key="6">
    <source>
        <dbReference type="Proteomes" id="UP000009022"/>
    </source>
</evidence>
<dbReference type="PANTHER" id="PTHR24261">
    <property type="entry name" value="PLASMINOGEN-RELATED"/>
    <property type="match status" value="1"/>
</dbReference>
<comment type="caution">
    <text evidence="3">Lacks conserved residue(s) required for the propagation of feature annotation.</text>
</comment>
<dbReference type="PRINTS" id="PR00018">
    <property type="entry name" value="KRINGLE"/>
</dbReference>
<keyword evidence="6" id="KW-1185">Reference proteome</keyword>
<gene>
    <name evidence="5" type="ORF">TRIADDRAFT_29248</name>
</gene>
<dbReference type="KEGG" id="tad:TRIADDRAFT_29248"/>
<dbReference type="HOGENOM" id="CLU_158332_2_1_1"/>
<dbReference type="OMA" id="CAIMALY"/>